<sequence>MLEMLGAKQHRRKCPIWFSLVASKYQGGDVPLPQISACYLRIKCTNGEASWIEMDENQTNQEQQLKGLVDERMKEIKSIAQKVCPRSSRRLARPFHCCLVCLVSMNLPRK</sequence>
<proteinExistence type="predicted"/>
<organism evidence="1 2">
    <name type="scientific">Camellia sinensis</name>
    <name type="common">Tea plant</name>
    <name type="synonym">Thea sinensis</name>
    <dbReference type="NCBI Taxonomy" id="4442"/>
    <lineage>
        <taxon>Eukaryota</taxon>
        <taxon>Viridiplantae</taxon>
        <taxon>Streptophyta</taxon>
        <taxon>Embryophyta</taxon>
        <taxon>Tracheophyta</taxon>
        <taxon>Spermatophyta</taxon>
        <taxon>Magnoliopsida</taxon>
        <taxon>eudicotyledons</taxon>
        <taxon>Gunneridae</taxon>
        <taxon>Pentapetalae</taxon>
        <taxon>asterids</taxon>
        <taxon>Ericales</taxon>
        <taxon>Theaceae</taxon>
        <taxon>Camellia</taxon>
    </lineage>
</organism>
<dbReference type="AlphaFoldDB" id="A0A7J7GCA5"/>
<dbReference type="PANTHER" id="PTHR46293:SF1">
    <property type="entry name" value="OS03G0632800 PROTEIN"/>
    <property type="match status" value="1"/>
</dbReference>
<evidence type="ECO:0000313" key="1">
    <source>
        <dbReference type="EMBL" id="KAF5938389.1"/>
    </source>
</evidence>
<protein>
    <submittedName>
        <fullName evidence="1">Uncharacterized protein</fullName>
    </submittedName>
</protein>
<name>A0A7J7GCA5_CAMSI</name>
<dbReference type="GO" id="GO:0004842">
    <property type="term" value="F:ubiquitin-protein transferase activity"/>
    <property type="evidence" value="ECO:0007669"/>
    <property type="project" value="InterPro"/>
</dbReference>
<dbReference type="Proteomes" id="UP000593564">
    <property type="component" value="Unassembled WGS sequence"/>
</dbReference>
<accession>A0A7J7GCA5</accession>
<keyword evidence="2" id="KW-1185">Reference proteome</keyword>
<dbReference type="InterPro" id="IPR044807">
    <property type="entry name" value="DRIP1-like"/>
</dbReference>
<evidence type="ECO:0000313" key="2">
    <source>
        <dbReference type="Proteomes" id="UP000593564"/>
    </source>
</evidence>
<reference evidence="1 2" key="2">
    <citation type="submission" date="2020-07" db="EMBL/GenBank/DDBJ databases">
        <title>Genome assembly of wild tea tree DASZ reveals pedigree and selection history of tea varieties.</title>
        <authorList>
            <person name="Zhang W."/>
        </authorList>
    </citation>
    <scope>NUCLEOTIDE SEQUENCE [LARGE SCALE GENOMIC DNA]</scope>
    <source>
        <strain evidence="2">cv. G240</strain>
        <tissue evidence="1">Leaf</tissue>
    </source>
</reference>
<reference evidence="2" key="1">
    <citation type="journal article" date="2020" name="Nat. Commun.">
        <title>Genome assembly of wild tea tree DASZ reveals pedigree and selection history of tea varieties.</title>
        <authorList>
            <person name="Zhang W."/>
            <person name="Zhang Y."/>
            <person name="Qiu H."/>
            <person name="Guo Y."/>
            <person name="Wan H."/>
            <person name="Zhang X."/>
            <person name="Scossa F."/>
            <person name="Alseekh S."/>
            <person name="Zhang Q."/>
            <person name="Wang P."/>
            <person name="Xu L."/>
            <person name="Schmidt M.H."/>
            <person name="Jia X."/>
            <person name="Li D."/>
            <person name="Zhu A."/>
            <person name="Guo F."/>
            <person name="Chen W."/>
            <person name="Ni D."/>
            <person name="Usadel B."/>
            <person name="Fernie A.R."/>
            <person name="Wen W."/>
        </authorList>
    </citation>
    <scope>NUCLEOTIDE SEQUENCE [LARGE SCALE GENOMIC DNA]</scope>
    <source>
        <strain evidence="2">cv. G240</strain>
    </source>
</reference>
<gene>
    <name evidence="1" type="ORF">HYC85_022648</name>
</gene>
<dbReference type="EMBL" id="JACBKZ010000011">
    <property type="protein sequence ID" value="KAF5938389.1"/>
    <property type="molecule type" value="Genomic_DNA"/>
</dbReference>
<dbReference type="PANTHER" id="PTHR46293">
    <property type="entry name" value="E3 UBIQUITIN PROTEIN LIGASE DRIP1"/>
    <property type="match status" value="1"/>
</dbReference>
<comment type="caution">
    <text evidence="1">The sequence shown here is derived from an EMBL/GenBank/DDBJ whole genome shotgun (WGS) entry which is preliminary data.</text>
</comment>